<evidence type="ECO:0000313" key="4">
    <source>
        <dbReference type="Proteomes" id="UP000694620"/>
    </source>
</evidence>
<dbReference type="Gene3D" id="2.60.40.10">
    <property type="entry name" value="Immunoglobulins"/>
    <property type="match status" value="1"/>
</dbReference>
<organism evidence="3 4">
    <name type="scientific">Erpetoichthys calabaricus</name>
    <name type="common">Rope fish</name>
    <name type="synonym">Calamoichthys calabaricus</name>
    <dbReference type="NCBI Taxonomy" id="27687"/>
    <lineage>
        <taxon>Eukaryota</taxon>
        <taxon>Metazoa</taxon>
        <taxon>Chordata</taxon>
        <taxon>Craniata</taxon>
        <taxon>Vertebrata</taxon>
        <taxon>Euteleostomi</taxon>
        <taxon>Actinopterygii</taxon>
        <taxon>Polypteriformes</taxon>
        <taxon>Polypteridae</taxon>
        <taxon>Erpetoichthys</taxon>
    </lineage>
</organism>
<dbReference type="PANTHER" id="PTHR46013">
    <property type="entry name" value="VASCULAR CELL ADHESION MOLECULE 1"/>
    <property type="match status" value="1"/>
</dbReference>
<feature type="signal peptide" evidence="1">
    <location>
        <begin position="1"/>
        <end position="21"/>
    </location>
</feature>
<evidence type="ECO:0000313" key="3">
    <source>
        <dbReference type="Ensembl" id="ENSECRP00000023215.1"/>
    </source>
</evidence>
<reference evidence="3" key="1">
    <citation type="submission" date="2025-08" db="UniProtKB">
        <authorList>
            <consortium name="Ensembl"/>
        </authorList>
    </citation>
    <scope>IDENTIFICATION</scope>
</reference>
<accession>A0A8C4SWG0</accession>
<dbReference type="AlphaFoldDB" id="A0A8C4SWG0"/>
<dbReference type="Proteomes" id="UP000694620">
    <property type="component" value="Unassembled WGS sequence"/>
</dbReference>
<protein>
    <recommendedName>
        <fullName evidence="2">Ig-like domain-containing protein</fullName>
    </recommendedName>
</protein>
<evidence type="ECO:0000259" key="2">
    <source>
        <dbReference type="PROSITE" id="PS50835"/>
    </source>
</evidence>
<keyword evidence="4" id="KW-1185">Reference proteome</keyword>
<dbReference type="Ensembl" id="ENSECRT00000023718.1">
    <property type="protein sequence ID" value="ENSECRP00000023215.1"/>
    <property type="gene ID" value="ENSECRG00000015716.1"/>
</dbReference>
<reference evidence="3" key="2">
    <citation type="submission" date="2025-09" db="UniProtKB">
        <authorList>
            <consortium name="Ensembl"/>
        </authorList>
    </citation>
    <scope>IDENTIFICATION</scope>
</reference>
<dbReference type="PROSITE" id="PS50835">
    <property type="entry name" value="IG_LIKE"/>
    <property type="match status" value="1"/>
</dbReference>
<dbReference type="SMART" id="SM00409">
    <property type="entry name" value="IG"/>
    <property type="match status" value="1"/>
</dbReference>
<dbReference type="InterPro" id="IPR007110">
    <property type="entry name" value="Ig-like_dom"/>
</dbReference>
<name>A0A8C4SWG0_ERPCA</name>
<proteinExistence type="predicted"/>
<dbReference type="InterPro" id="IPR036179">
    <property type="entry name" value="Ig-like_dom_sf"/>
</dbReference>
<dbReference type="PANTHER" id="PTHR46013:SF4">
    <property type="entry name" value="B-CELL RECEPTOR CD22-RELATED"/>
    <property type="match status" value="1"/>
</dbReference>
<dbReference type="SMART" id="SM00408">
    <property type="entry name" value="IGc2"/>
    <property type="match status" value="1"/>
</dbReference>
<dbReference type="InterPro" id="IPR013783">
    <property type="entry name" value="Ig-like_fold"/>
</dbReference>
<dbReference type="InterPro" id="IPR003598">
    <property type="entry name" value="Ig_sub2"/>
</dbReference>
<feature type="chain" id="PRO_5034269804" description="Ig-like domain-containing protein" evidence="1">
    <location>
        <begin position="22"/>
        <end position="138"/>
    </location>
</feature>
<dbReference type="Pfam" id="PF13927">
    <property type="entry name" value="Ig_3"/>
    <property type="match status" value="1"/>
</dbReference>
<dbReference type="InterPro" id="IPR003599">
    <property type="entry name" value="Ig_sub"/>
</dbReference>
<feature type="domain" description="Ig-like" evidence="2">
    <location>
        <begin position="28"/>
        <end position="94"/>
    </location>
</feature>
<sequence length="138" mass="15449">LTGYKITFVFHGFYFLLCSHTGQPTITIEEGTSVTLKCTALANPPCNFTWVKENSSHVETGEQLHIREFKESHAGSYHCKATNIHGTAKSAGVTLKVQGEHQQCIMVLLETLMCPTQSNTISIIHICVHCKWCWLQVQ</sequence>
<evidence type="ECO:0000256" key="1">
    <source>
        <dbReference type="SAM" id="SignalP"/>
    </source>
</evidence>
<dbReference type="SUPFAM" id="SSF48726">
    <property type="entry name" value="Immunoglobulin"/>
    <property type="match status" value="1"/>
</dbReference>
<keyword evidence="1" id="KW-0732">Signal</keyword>